<reference evidence="1 2" key="2">
    <citation type="journal article" date="2022" name="Mol. Ecol. Resour.">
        <title>The genomes of chicory, endive, great burdock and yacon provide insights into Asteraceae paleo-polyploidization history and plant inulin production.</title>
        <authorList>
            <person name="Fan W."/>
            <person name="Wang S."/>
            <person name="Wang H."/>
            <person name="Wang A."/>
            <person name="Jiang F."/>
            <person name="Liu H."/>
            <person name="Zhao H."/>
            <person name="Xu D."/>
            <person name="Zhang Y."/>
        </authorList>
    </citation>
    <scope>NUCLEOTIDE SEQUENCE [LARGE SCALE GENOMIC DNA]</scope>
    <source>
        <strain evidence="2">cv. Punajuju</strain>
        <tissue evidence="1">Leaves</tissue>
    </source>
</reference>
<organism evidence="1 2">
    <name type="scientific">Cichorium intybus</name>
    <name type="common">Chicory</name>
    <dbReference type="NCBI Taxonomy" id="13427"/>
    <lineage>
        <taxon>Eukaryota</taxon>
        <taxon>Viridiplantae</taxon>
        <taxon>Streptophyta</taxon>
        <taxon>Embryophyta</taxon>
        <taxon>Tracheophyta</taxon>
        <taxon>Spermatophyta</taxon>
        <taxon>Magnoliopsida</taxon>
        <taxon>eudicotyledons</taxon>
        <taxon>Gunneridae</taxon>
        <taxon>Pentapetalae</taxon>
        <taxon>asterids</taxon>
        <taxon>campanulids</taxon>
        <taxon>Asterales</taxon>
        <taxon>Asteraceae</taxon>
        <taxon>Cichorioideae</taxon>
        <taxon>Cichorieae</taxon>
        <taxon>Cichoriinae</taxon>
        <taxon>Cichorium</taxon>
    </lineage>
</organism>
<evidence type="ECO:0000313" key="2">
    <source>
        <dbReference type="Proteomes" id="UP001055811"/>
    </source>
</evidence>
<name>A0ACB9AM10_CICIN</name>
<reference evidence="2" key="1">
    <citation type="journal article" date="2022" name="Mol. Ecol. Resour.">
        <title>The genomes of chicory, endive, great burdock and yacon provide insights into Asteraceae palaeo-polyploidization history and plant inulin production.</title>
        <authorList>
            <person name="Fan W."/>
            <person name="Wang S."/>
            <person name="Wang H."/>
            <person name="Wang A."/>
            <person name="Jiang F."/>
            <person name="Liu H."/>
            <person name="Zhao H."/>
            <person name="Xu D."/>
            <person name="Zhang Y."/>
        </authorList>
    </citation>
    <scope>NUCLEOTIDE SEQUENCE [LARGE SCALE GENOMIC DNA]</scope>
    <source>
        <strain evidence="2">cv. Punajuju</strain>
    </source>
</reference>
<proteinExistence type="predicted"/>
<protein>
    <submittedName>
        <fullName evidence="1">Uncharacterized protein</fullName>
    </submittedName>
</protein>
<accession>A0ACB9AM10</accession>
<evidence type="ECO:0000313" key="1">
    <source>
        <dbReference type="EMBL" id="KAI3710670.1"/>
    </source>
</evidence>
<comment type="caution">
    <text evidence="1">The sequence shown here is derived from an EMBL/GenBank/DDBJ whole genome shotgun (WGS) entry which is preliminary data.</text>
</comment>
<sequence length="101" mass="11804">MDWRENPSAGNSNLQQDKFYLHQSNFHLYSYRKEEAKNNINTKKNPQVNSETLDFVDMISAYYHSKVREDNSTSICRYIAKISSLNRASEGDEEIDEFSSL</sequence>
<dbReference type="EMBL" id="CM042015">
    <property type="protein sequence ID" value="KAI3710670.1"/>
    <property type="molecule type" value="Genomic_DNA"/>
</dbReference>
<keyword evidence="2" id="KW-1185">Reference proteome</keyword>
<dbReference type="Proteomes" id="UP001055811">
    <property type="component" value="Linkage Group LG07"/>
</dbReference>
<gene>
    <name evidence="1" type="ORF">L2E82_40459</name>
</gene>